<evidence type="ECO:0000313" key="3">
    <source>
        <dbReference type="Proteomes" id="UP000612585"/>
    </source>
</evidence>
<dbReference type="Proteomes" id="UP000612585">
    <property type="component" value="Unassembled WGS sequence"/>
</dbReference>
<name>A0A8J4E6T8_9ACTN</name>
<feature type="repeat" description="WD" evidence="1">
    <location>
        <begin position="36"/>
        <end position="67"/>
    </location>
</feature>
<keyword evidence="1" id="KW-0853">WD repeat</keyword>
<dbReference type="InterPro" id="IPR001680">
    <property type="entry name" value="WD40_rpt"/>
</dbReference>
<dbReference type="EMBL" id="BOPG01000096">
    <property type="protein sequence ID" value="GIJ63493.1"/>
    <property type="molecule type" value="Genomic_DNA"/>
</dbReference>
<dbReference type="Gene3D" id="2.130.10.10">
    <property type="entry name" value="YVTN repeat-like/Quinoprotein amine dehydrogenase"/>
    <property type="match status" value="1"/>
</dbReference>
<dbReference type="Pfam" id="PF00400">
    <property type="entry name" value="WD40"/>
    <property type="match status" value="3"/>
</dbReference>
<dbReference type="PANTHER" id="PTHR19879:SF9">
    <property type="entry name" value="TRANSCRIPTION INITIATION FACTOR TFIID SUBUNIT 5"/>
    <property type="match status" value="1"/>
</dbReference>
<dbReference type="PANTHER" id="PTHR19879">
    <property type="entry name" value="TRANSCRIPTION INITIATION FACTOR TFIID"/>
    <property type="match status" value="1"/>
</dbReference>
<dbReference type="InterPro" id="IPR015943">
    <property type="entry name" value="WD40/YVTN_repeat-like_dom_sf"/>
</dbReference>
<dbReference type="PROSITE" id="PS50082">
    <property type="entry name" value="WD_REPEATS_2"/>
    <property type="match status" value="2"/>
</dbReference>
<dbReference type="AlphaFoldDB" id="A0A8J4E6T8"/>
<dbReference type="InterPro" id="IPR036322">
    <property type="entry name" value="WD40_repeat_dom_sf"/>
</dbReference>
<evidence type="ECO:0000313" key="2">
    <source>
        <dbReference type="EMBL" id="GIJ63493.1"/>
    </source>
</evidence>
<dbReference type="PROSITE" id="PS50294">
    <property type="entry name" value="WD_REPEATS_REGION"/>
    <property type="match status" value="2"/>
</dbReference>
<organism evidence="2 3">
    <name type="scientific">Virgisporangium aurantiacum</name>
    <dbReference type="NCBI Taxonomy" id="175570"/>
    <lineage>
        <taxon>Bacteria</taxon>
        <taxon>Bacillati</taxon>
        <taxon>Actinomycetota</taxon>
        <taxon>Actinomycetes</taxon>
        <taxon>Micromonosporales</taxon>
        <taxon>Micromonosporaceae</taxon>
        <taxon>Virgisporangium</taxon>
    </lineage>
</organism>
<accession>A0A8J4E6T8</accession>
<comment type="caution">
    <text evidence="2">The sequence shown here is derived from an EMBL/GenBank/DDBJ whole genome shotgun (WGS) entry which is preliminary data.</text>
</comment>
<evidence type="ECO:0000256" key="1">
    <source>
        <dbReference type="PROSITE-ProRule" id="PRU00221"/>
    </source>
</evidence>
<keyword evidence="3" id="KW-1185">Reference proteome</keyword>
<proteinExistence type="predicted"/>
<sequence length="126" mass="12917">MAWSPDGGSIAAGAYRTLRVWDLDVPAPAPIPVATVRGHEAIVKTVAWSPDSTLIATADVENNVHLWRAADTAAPVRSLAGPAGWAVAWSPDGRTLATGSPDGPLRLWDAATGQLTATLGAGVTTP</sequence>
<dbReference type="SMART" id="SM00320">
    <property type="entry name" value="WD40"/>
    <property type="match status" value="2"/>
</dbReference>
<gene>
    <name evidence="2" type="ORF">Vau01_110090</name>
</gene>
<evidence type="ECO:0008006" key="4">
    <source>
        <dbReference type="Google" id="ProtNLM"/>
    </source>
</evidence>
<feature type="repeat" description="WD" evidence="1">
    <location>
        <begin position="86"/>
        <end position="118"/>
    </location>
</feature>
<dbReference type="SUPFAM" id="SSF50978">
    <property type="entry name" value="WD40 repeat-like"/>
    <property type="match status" value="1"/>
</dbReference>
<reference evidence="2" key="1">
    <citation type="submission" date="2021-01" db="EMBL/GenBank/DDBJ databases">
        <title>Whole genome shotgun sequence of Virgisporangium aurantiacum NBRC 16421.</title>
        <authorList>
            <person name="Komaki H."/>
            <person name="Tamura T."/>
        </authorList>
    </citation>
    <scope>NUCLEOTIDE SEQUENCE</scope>
    <source>
        <strain evidence="2">NBRC 16421</strain>
    </source>
</reference>
<protein>
    <recommendedName>
        <fullName evidence="4">WD domain-containing protein, G-beta repeat-containing protein</fullName>
    </recommendedName>
</protein>